<evidence type="ECO:0000259" key="2">
    <source>
        <dbReference type="PROSITE" id="PS50157"/>
    </source>
</evidence>
<keyword evidence="1" id="KW-0862">Zinc</keyword>
<dbReference type="SUPFAM" id="SSF53098">
    <property type="entry name" value="Ribonuclease H-like"/>
    <property type="match status" value="1"/>
</dbReference>
<organism evidence="3">
    <name type="scientific">Cacopsylla melanoneura</name>
    <dbReference type="NCBI Taxonomy" id="428564"/>
    <lineage>
        <taxon>Eukaryota</taxon>
        <taxon>Metazoa</taxon>
        <taxon>Ecdysozoa</taxon>
        <taxon>Arthropoda</taxon>
        <taxon>Hexapoda</taxon>
        <taxon>Insecta</taxon>
        <taxon>Pterygota</taxon>
        <taxon>Neoptera</taxon>
        <taxon>Paraneoptera</taxon>
        <taxon>Hemiptera</taxon>
        <taxon>Sternorrhyncha</taxon>
        <taxon>Psylloidea</taxon>
        <taxon>Psyllidae</taxon>
        <taxon>Psyllinae</taxon>
        <taxon>Cacopsylla</taxon>
    </lineage>
</organism>
<dbReference type="InterPro" id="IPR012337">
    <property type="entry name" value="RNaseH-like_sf"/>
</dbReference>
<sequence length="1346" mass="156984">MGVNTALIARNHMITRSAFRNLRTDLRLDIRRYLNKSLKMMTLGSADSAPRRKIRKLNTIVKTAMYQFPVSTVKEKVLNLCRVVMDDFKSMKCQLKLLLFFKQLTKEEYKTSTFKTKNTIITESSDLEEIWNELSTKVLREMLDFELKDSGWSMHAIGGVELRLFKYEPIRCGGYLPTPKFLSQRSLINIQNTDDKCFKYAMSSKFLPQVLNRNAKQRLRNVNKLTSRYNWDGLTWPINIDDLVIFENNNEGSAVNVCPIDENKTVKPFRLSKVADPKDSTDLLILMKHEQSHFVYIKDFPSLVSNQLPHSFRKSRKKLYICKKCIIPYLTEKQLLDHSCNGYSSTPIITGAYNKVPKFLRLSKFLTVTENSLKSFEHCILKNKTTTETSGLEKNFTFKGISDNTTLKEINVFEKNNANVSINVFGFENKKNVVILKACQKEKDHHFDLVLSMIDTGVHHYSYITNFSKFISRFINKHKDTIFVCKMCFSSFNFENNLLKHRELCKLEKPVIAVLPEPGKNIMKFKNIQNQERIPFAIYADFECLLKKVDACEPCPEKSFTLTTHKHIPFSFAYYVVGPEDVENSFVVYTAKDESEDVVEVFFEKLVEEVKQIEAYYEKQVPLNLSPADEIKFQQATECEQCHKSFGGKIIKVRDHYHYGDGSLRSVLCQQCNLLLRNTKFVPVFFHNFSGYDSHLITRGLDYDGKGIKLVPSSTEKYISFSKIVSSKISIRFLDSFRFMSASLDQLSSILPKEKFHHMKKHFNSPSDFDLVKRKGIFCYEYMDNYSKLKEIKLPCLEEFYSSLNDSNISPEDYMQANVVWDHFKCKKIEDYAELYLKTDVLLLADVFESFRSFCLDVYKLDPAWYYSIPGVSLDSMLKNTGVELELLTDYDMYLFFENAIRGGITQCNQKYAEANNKYMESEYDDKSPSSFLMYLDANNLYGYSMIQKHPQHSFQWMSEEELSSIDISKLTPEDDIGFYLEVDIEYPSSLHNLHSDLPFFCEKKKSPVSGAQKLLTTVENKEKYIVHYLTLKQALEHGLKLKKIHRGIKFFQSNYLTSYINLNTELRKNAKDDFSKDLYKLFNNSMYGKLIESVRKRVNVKLQTSWNNIRKDIAKPTFEDLKIFKENLVLVQMQRTKIKFDKPIFAGASILDQSKNLMYKFHYESMIPKFGSEAVNLLYMDTDSFFYQIKTEDLYKDLEKDDFHMKELDTSDYPQNHFLHSNNNKKVLGMFKDELCGEVMKEFVGLASKLYSFTTVKGKVVKKAKGVKKNVTKRQISFEDYKRCLLENKQLYRKMVNFKSTNHNIETTCTNKLVLNNFDDKRFLLQNGINTLPFGHIDIPVERME</sequence>
<reference evidence="3" key="1">
    <citation type="submission" date="2021-05" db="EMBL/GenBank/DDBJ databases">
        <authorList>
            <person name="Alioto T."/>
            <person name="Alioto T."/>
            <person name="Gomez Garrido J."/>
        </authorList>
    </citation>
    <scope>NUCLEOTIDE SEQUENCE</scope>
</reference>
<dbReference type="PANTHER" id="PTHR31511:SF12">
    <property type="entry name" value="RHO TERMINATION FACTOR N-TERMINAL DOMAIN-CONTAINING PROTEIN"/>
    <property type="match status" value="1"/>
</dbReference>
<evidence type="ECO:0000313" key="3">
    <source>
        <dbReference type="EMBL" id="CAG6709713.1"/>
    </source>
</evidence>
<protein>
    <recommendedName>
        <fullName evidence="2">C2H2-type domain-containing protein</fullName>
    </recommendedName>
</protein>
<dbReference type="InterPro" id="IPR043502">
    <property type="entry name" value="DNA/RNA_pol_sf"/>
</dbReference>
<dbReference type="InterPro" id="IPR013087">
    <property type="entry name" value="Znf_C2H2_type"/>
</dbReference>
<name>A0A8D8XVW2_9HEMI</name>
<feature type="domain" description="C2H2-type" evidence="2">
    <location>
        <begin position="483"/>
        <end position="510"/>
    </location>
</feature>
<evidence type="ECO:0000256" key="1">
    <source>
        <dbReference type="PROSITE-ProRule" id="PRU00042"/>
    </source>
</evidence>
<dbReference type="SUPFAM" id="SSF54060">
    <property type="entry name" value="His-Me finger endonucleases"/>
    <property type="match status" value="1"/>
</dbReference>
<keyword evidence="1" id="KW-0479">Metal-binding</keyword>
<dbReference type="GO" id="GO:0071897">
    <property type="term" value="P:DNA biosynthetic process"/>
    <property type="evidence" value="ECO:0007669"/>
    <property type="project" value="UniProtKB-ARBA"/>
</dbReference>
<dbReference type="EMBL" id="HBUF01346329">
    <property type="protein sequence ID" value="CAG6709713.1"/>
    <property type="molecule type" value="Transcribed_RNA"/>
</dbReference>
<dbReference type="InterPro" id="IPR023211">
    <property type="entry name" value="DNA_pol_palm_dom_sf"/>
</dbReference>
<proteinExistence type="predicted"/>
<dbReference type="InterPro" id="IPR044925">
    <property type="entry name" value="His-Me_finger_sf"/>
</dbReference>
<dbReference type="PANTHER" id="PTHR31511">
    <property type="entry name" value="PROTEIN CBG23764"/>
    <property type="match status" value="1"/>
</dbReference>
<keyword evidence="1" id="KW-0863">Zinc-finger</keyword>
<dbReference type="SUPFAM" id="SSF56672">
    <property type="entry name" value="DNA/RNA polymerases"/>
    <property type="match status" value="1"/>
</dbReference>
<accession>A0A8D8XVW2</accession>
<dbReference type="GO" id="GO:0042575">
    <property type="term" value="C:DNA polymerase complex"/>
    <property type="evidence" value="ECO:0007669"/>
    <property type="project" value="UniProtKB-ARBA"/>
</dbReference>
<dbReference type="GO" id="GO:0008270">
    <property type="term" value="F:zinc ion binding"/>
    <property type="evidence" value="ECO:0007669"/>
    <property type="project" value="UniProtKB-KW"/>
</dbReference>
<dbReference type="PROSITE" id="PS50157">
    <property type="entry name" value="ZINC_FINGER_C2H2_2"/>
    <property type="match status" value="1"/>
</dbReference>
<dbReference type="Gene3D" id="3.90.1600.10">
    <property type="entry name" value="Palm domain of DNA polymerase"/>
    <property type="match status" value="1"/>
</dbReference>